<feature type="transmembrane region" description="Helical" evidence="1">
    <location>
        <begin position="97"/>
        <end position="113"/>
    </location>
</feature>
<feature type="transmembrane region" description="Helical" evidence="1">
    <location>
        <begin position="207"/>
        <end position="224"/>
    </location>
</feature>
<evidence type="ECO:0000313" key="3">
    <source>
        <dbReference type="Proteomes" id="UP000253324"/>
    </source>
</evidence>
<reference evidence="2 3" key="1">
    <citation type="submission" date="2018-07" db="EMBL/GenBank/DDBJ databases">
        <title>Genomic Encyclopedia of Type Strains, Phase III (KMG-III): the genomes of soil and plant-associated and newly described type strains.</title>
        <authorList>
            <person name="Whitman W."/>
        </authorList>
    </citation>
    <scope>NUCLEOTIDE SEQUENCE [LARGE SCALE GENOMIC DNA]</scope>
    <source>
        <strain evidence="2 3">31-25a</strain>
    </source>
</reference>
<evidence type="ECO:0000313" key="2">
    <source>
        <dbReference type="EMBL" id="RCW87642.1"/>
    </source>
</evidence>
<dbReference type="OrthoDB" id="9798095at2"/>
<feature type="transmembrane region" description="Helical" evidence="1">
    <location>
        <begin position="6"/>
        <end position="22"/>
    </location>
</feature>
<dbReference type="EMBL" id="QPJM01000001">
    <property type="protein sequence ID" value="RCW87642.1"/>
    <property type="molecule type" value="Genomic_DNA"/>
</dbReference>
<feature type="transmembrane region" description="Helical" evidence="1">
    <location>
        <begin position="29"/>
        <end position="47"/>
    </location>
</feature>
<dbReference type="RefSeq" id="WP_114428229.1">
    <property type="nucleotide sequence ID" value="NZ_QPJM01000001.1"/>
</dbReference>
<keyword evidence="1" id="KW-0472">Membrane</keyword>
<dbReference type="Proteomes" id="UP000253324">
    <property type="component" value="Unassembled WGS sequence"/>
</dbReference>
<keyword evidence="1" id="KW-0812">Transmembrane</keyword>
<protein>
    <recommendedName>
        <fullName evidence="4">Oligosaccharide repeat unit polymerase</fullName>
    </recommendedName>
</protein>
<comment type="caution">
    <text evidence="2">The sequence shown here is derived from an EMBL/GenBank/DDBJ whole genome shotgun (WGS) entry which is preliminary data.</text>
</comment>
<keyword evidence="3" id="KW-1185">Reference proteome</keyword>
<proteinExistence type="predicted"/>
<organism evidence="2 3">
    <name type="scientific">Phyllobacterium bourgognense</name>
    <dbReference type="NCBI Taxonomy" id="314236"/>
    <lineage>
        <taxon>Bacteria</taxon>
        <taxon>Pseudomonadati</taxon>
        <taxon>Pseudomonadota</taxon>
        <taxon>Alphaproteobacteria</taxon>
        <taxon>Hyphomicrobiales</taxon>
        <taxon>Phyllobacteriaceae</taxon>
        <taxon>Phyllobacterium</taxon>
    </lineage>
</organism>
<feature type="transmembrane region" description="Helical" evidence="1">
    <location>
        <begin position="133"/>
        <end position="154"/>
    </location>
</feature>
<name>A0A368Z5B9_9HYPH</name>
<feature type="transmembrane region" description="Helical" evidence="1">
    <location>
        <begin position="184"/>
        <end position="200"/>
    </location>
</feature>
<accession>A0A368Z5B9</accession>
<evidence type="ECO:0000256" key="1">
    <source>
        <dbReference type="SAM" id="Phobius"/>
    </source>
</evidence>
<evidence type="ECO:0008006" key="4">
    <source>
        <dbReference type="Google" id="ProtNLM"/>
    </source>
</evidence>
<keyword evidence="1" id="KW-1133">Transmembrane helix</keyword>
<dbReference type="AlphaFoldDB" id="A0A368Z5B9"/>
<sequence>MNWLLTWLMLGTVLMLLLWGMLKPERIYQFPFLVGVITFAFILPQIPALADDRFLPEGGYAKTIAFTILCLSMCWLGWSSNARPFAFFRWDFDEKRLLIAAFFLSLTGAYFYFKLSRLPGEMMVGVQISGAPVAWLFFARFMSYGMAIAVLCFARRYSWTAAFIIGVDLMFYFDRIVVTGKRAEAVELIIIFALAFWYYKGWVIPRTIMLAGVLIGTVLLNSMGDYRTITRANSAPVWQDIAQINVAANFDDLLKNGGPEMRNAIWRLHHTEETMDFDYGKFHWNRLVFNYVPAQLVGAKFKESLMMTMPVAARDYDPLTGTTETGMADAFQSFWYFGALKFLLLAYLMSRLWASAKSGEMSAQLVYIFSIVPAIHAISHQTDWVLTVWVHMLIFLLPTLAWCRSRSPDLHPYYSSGMSLPANFGVATAR</sequence>
<feature type="transmembrane region" description="Helical" evidence="1">
    <location>
        <begin position="59"/>
        <end position="76"/>
    </location>
</feature>
<gene>
    <name evidence="2" type="ORF">C7476_101410</name>
</gene>
<feature type="transmembrane region" description="Helical" evidence="1">
    <location>
        <begin position="384"/>
        <end position="403"/>
    </location>
</feature>
<feature type="transmembrane region" description="Helical" evidence="1">
    <location>
        <begin position="334"/>
        <end position="354"/>
    </location>
</feature>